<comment type="caution">
    <text evidence="2">The sequence shown here is derived from an EMBL/GenBank/DDBJ whole genome shotgun (WGS) entry which is preliminary data.</text>
</comment>
<organism evidence="2">
    <name type="scientific">mine drainage metagenome</name>
    <dbReference type="NCBI Taxonomy" id="410659"/>
    <lineage>
        <taxon>unclassified sequences</taxon>
        <taxon>metagenomes</taxon>
        <taxon>ecological metagenomes</taxon>
    </lineage>
</organism>
<dbReference type="Gene3D" id="1.10.4030.10">
    <property type="entry name" value="Porin chaperone SurA, peptide-binding domain"/>
    <property type="match status" value="1"/>
</dbReference>
<sequence length="295" mass="32406">MLALILLSVSVRDLWGQAASASSKTALRADAAQTASTGEHDGMELNSVVAVVNQRVILASDVDMELRIIHLLPAGNRKENSAADALERLTTRALIEQQMLLEDPTELNTPEAEVTKSLIELRQNLPACTLTDCMTEAGWKNFLSGLDLTPERVFAYWKERIAVLAFIELRFRSGLQIAPEEIESYYTKTLLPQYSHPSDAPSLKSVSPRIQEILLQERVNGLLDEWLKSLKDEGQVEVLDPRLRVAVEKSEAAKSTVGSASSVEMKLTHGDGRRSRRDDGQGQKSGQAGTGGNQQ</sequence>
<feature type="region of interest" description="Disordered" evidence="1">
    <location>
        <begin position="250"/>
        <end position="295"/>
    </location>
</feature>
<proteinExistence type="predicted"/>
<dbReference type="AlphaFoldDB" id="E6PZM8"/>
<evidence type="ECO:0008006" key="3">
    <source>
        <dbReference type="Google" id="ProtNLM"/>
    </source>
</evidence>
<evidence type="ECO:0000256" key="1">
    <source>
        <dbReference type="SAM" id="MobiDB-lite"/>
    </source>
</evidence>
<dbReference type="EMBL" id="CABN01000132">
    <property type="protein sequence ID" value="CBI00387.1"/>
    <property type="molecule type" value="Genomic_DNA"/>
</dbReference>
<feature type="compositionally biased region" description="Basic and acidic residues" evidence="1">
    <location>
        <begin position="266"/>
        <end position="281"/>
    </location>
</feature>
<dbReference type="InterPro" id="IPR027304">
    <property type="entry name" value="Trigger_fact/SurA_dom_sf"/>
</dbReference>
<evidence type="ECO:0000313" key="2">
    <source>
        <dbReference type="EMBL" id="CBI00387.1"/>
    </source>
</evidence>
<gene>
    <name evidence="2" type="ORF">CARN3_1412</name>
</gene>
<protein>
    <recommendedName>
        <fullName evidence="3">Peptidylprolyl isomerase</fullName>
    </recommendedName>
</protein>
<reference evidence="2" key="1">
    <citation type="submission" date="2009-10" db="EMBL/GenBank/DDBJ databases">
        <title>Diversity of trophic interactions inside an arsenic-rich microbial ecosystem.</title>
        <authorList>
            <person name="Bertin P.N."/>
            <person name="Heinrich-Salmeron A."/>
            <person name="Pelletier E."/>
            <person name="Goulhen-Chollet F."/>
            <person name="Arsene-Ploetze F."/>
            <person name="Gallien S."/>
            <person name="Calteau A."/>
            <person name="Vallenet D."/>
            <person name="Casiot C."/>
            <person name="Chane-Woon-Ming B."/>
            <person name="Giloteaux L."/>
            <person name="Barakat M."/>
            <person name="Bonnefoy V."/>
            <person name="Bruneel O."/>
            <person name="Chandler M."/>
            <person name="Cleiss J."/>
            <person name="Duran R."/>
            <person name="Elbaz-Poulichet F."/>
            <person name="Fonknechten N."/>
            <person name="Lauga B."/>
            <person name="Mornico D."/>
            <person name="Ortet P."/>
            <person name="Schaeffer C."/>
            <person name="Siguier P."/>
            <person name="Alexander Thil Smith A."/>
            <person name="Van Dorsselaer A."/>
            <person name="Weissenbach J."/>
            <person name="Medigue C."/>
            <person name="Le Paslier D."/>
        </authorList>
    </citation>
    <scope>NUCLEOTIDE SEQUENCE</scope>
</reference>
<name>E6PZM8_9ZZZZ</name>
<accession>E6PZM8</accession>
<dbReference type="SUPFAM" id="SSF109998">
    <property type="entry name" value="Triger factor/SurA peptide-binding domain-like"/>
    <property type="match status" value="1"/>
</dbReference>